<evidence type="ECO:0000256" key="5">
    <source>
        <dbReference type="ARBA" id="ARBA00022989"/>
    </source>
</evidence>
<feature type="transmembrane region" description="Helical" evidence="10">
    <location>
        <begin position="295"/>
        <end position="313"/>
    </location>
</feature>
<dbReference type="PROSITE" id="PS50216">
    <property type="entry name" value="DHHC"/>
    <property type="match status" value="1"/>
</dbReference>
<keyword evidence="6 10" id="KW-0472">Membrane</keyword>
<dbReference type="GO" id="GO:0019706">
    <property type="term" value="F:protein-cysteine S-palmitoyltransferase activity"/>
    <property type="evidence" value="ECO:0007669"/>
    <property type="project" value="UniProtKB-EC"/>
</dbReference>
<evidence type="ECO:0000256" key="3">
    <source>
        <dbReference type="ARBA" id="ARBA00022679"/>
    </source>
</evidence>
<evidence type="ECO:0000256" key="11">
    <source>
        <dbReference type="SAM" id="MobiDB-lite"/>
    </source>
</evidence>
<dbReference type="Proteomes" id="UP001605036">
    <property type="component" value="Unassembled WGS sequence"/>
</dbReference>
<evidence type="ECO:0000256" key="2">
    <source>
        <dbReference type="ARBA" id="ARBA00008574"/>
    </source>
</evidence>
<dbReference type="PANTHER" id="PTHR22883:SF301">
    <property type="entry name" value="PALMITOYLTRANSFERASE ZDHHC12"/>
    <property type="match status" value="1"/>
</dbReference>
<gene>
    <name evidence="13" type="ORF">R1flu_023772</name>
</gene>
<accession>A0ABD1XSZ6</accession>
<feature type="region of interest" description="Disordered" evidence="11">
    <location>
        <begin position="119"/>
        <end position="150"/>
    </location>
</feature>
<comment type="caution">
    <text evidence="13">The sequence shown here is derived from an EMBL/GenBank/DDBJ whole genome shotgun (WGS) entry which is preliminary data.</text>
</comment>
<feature type="domain" description="Palmitoyltransferase DHHC" evidence="12">
    <location>
        <begin position="250"/>
        <end position="368"/>
    </location>
</feature>
<comment type="domain">
    <text evidence="10">The DHHC domain is required for palmitoyltransferase activity.</text>
</comment>
<sequence>MPSRCGNTSGSGWGLKLCWVGIHAFCVGLLLVLESDLSRQTWNLTWYAALYYAVLLITVVQYVYTTGSSPGYVIDAIQASEEFEANTKSGLDWSSSATPFLGRFPSTSYNTINGSLKGVTSSSEDITTVSDNSPLLPGSTETLPSQSLSSAPPVLTSVKSEFEANTKAALDASSRNVVAWQGRSGSTSYHIFPVSLKGSGGSGKNIPPISENSPVITGPPEVASSAKSLGAPSFCRALFSQPSFPSDNSVRCNYCQFLMPLRAKHCYDCDKCVLRFDHHCIWLGTCVGQRNHRRFWWYVFFQTLLIFWTTVLYGSAFSKNSDANWLLHDSVVLVILLGLIACLAFLVTLLIFHTYLAVTNQTTYEKTRRRRISYLKNLPPNYNPFSKGCLRNTYSFCCTSDDTYLIYSIPSPENIESGRTRSSCF</sequence>
<reference evidence="13 14" key="1">
    <citation type="submission" date="2024-09" db="EMBL/GenBank/DDBJ databases">
        <title>Chromosome-scale assembly of Riccia fluitans.</title>
        <authorList>
            <person name="Paukszto L."/>
            <person name="Sawicki J."/>
            <person name="Karawczyk K."/>
            <person name="Piernik-Szablinska J."/>
            <person name="Szczecinska M."/>
            <person name="Mazdziarz M."/>
        </authorList>
    </citation>
    <scope>NUCLEOTIDE SEQUENCE [LARGE SCALE GENOMIC DNA]</scope>
    <source>
        <strain evidence="13">Rf_01</strain>
        <tissue evidence="13">Aerial parts of the thallus</tissue>
    </source>
</reference>
<dbReference type="GO" id="GO:0012505">
    <property type="term" value="C:endomembrane system"/>
    <property type="evidence" value="ECO:0007669"/>
    <property type="project" value="UniProtKB-SubCell"/>
</dbReference>
<keyword evidence="8" id="KW-0449">Lipoprotein</keyword>
<dbReference type="InterPro" id="IPR039859">
    <property type="entry name" value="PFA4/ZDH16/20/ERF2-like"/>
</dbReference>
<dbReference type="EMBL" id="JBHFFA010000007">
    <property type="protein sequence ID" value="KAL2612080.1"/>
    <property type="molecule type" value="Genomic_DNA"/>
</dbReference>
<name>A0ABD1XSZ6_9MARC</name>
<dbReference type="EC" id="2.3.1.225" evidence="10"/>
<feature type="transmembrane region" description="Helical" evidence="10">
    <location>
        <begin position="333"/>
        <end position="358"/>
    </location>
</feature>
<keyword evidence="3 10" id="KW-0808">Transferase</keyword>
<evidence type="ECO:0000259" key="12">
    <source>
        <dbReference type="Pfam" id="PF01529"/>
    </source>
</evidence>
<comment type="similarity">
    <text evidence="2 10">Belongs to the DHHC palmitoyltransferase family.</text>
</comment>
<organism evidence="13 14">
    <name type="scientific">Riccia fluitans</name>
    <dbReference type="NCBI Taxonomy" id="41844"/>
    <lineage>
        <taxon>Eukaryota</taxon>
        <taxon>Viridiplantae</taxon>
        <taxon>Streptophyta</taxon>
        <taxon>Embryophyta</taxon>
        <taxon>Marchantiophyta</taxon>
        <taxon>Marchantiopsida</taxon>
        <taxon>Marchantiidae</taxon>
        <taxon>Marchantiales</taxon>
        <taxon>Ricciaceae</taxon>
        <taxon>Riccia</taxon>
    </lineage>
</organism>
<protein>
    <recommendedName>
        <fullName evidence="10">S-acyltransferase</fullName>
        <ecNumber evidence="10">2.3.1.225</ecNumber>
    </recommendedName>
    <alternativeName>
        <fullName evidence="10">Palmitoyltransferase</fullName>
    </alternativeName>
</protein>
<feature type="transmembrane region" description="Helical" evidence="10">
    <location>
        <begin position="44"/>
        <end position="64"/>
    </location>
</feature>
<dbReference type="AlphaFoldDB" id="A0ABD1XSZ6"/>
<comment type="subcellular location">
    <subcellularLocation>
        <location evidence="1">Endomembrane system</location>
        <topology evidence="1">Multi-pass membrane protein</topology>
    </subcellularLocation>
</comment>
<evidence type="ECO:0000256" key="6">
    <source>
        <dbReference type="ARBA" id="ARBA00023136"/>
    </source>
</evidence>
<evidence type="ECO:0000256" key="1">
    <source>
        <dbReference type="ARBA" id="ARBA00004127"/>
    </source>
</evidence>
<evidence type="ECO:0000256" key="8">
    <source>
        <dbReference type="ARBA" id="ARBA00023288"/>
    </source>
</evidence>
<evidence type="ECO:0000256" key="9">
    <source>
        <dbReference type="ARBA" id="ARBA00023315"/>
    </source>
</evidence>
<keyword evidence="4 10" id="KW-0812">Transmembrane</keyword>
<keyword evidence="9 10" id="KW-0012">Acyltransferase</keyword>
<proteinExistence type="inferred from homology"/>
<evidence type="ECO:0000313" key="13">
    <source>
        <dbReference type="EMBL" id="KAL2612080.1"/>
    </source>
</evidence>
<keyword evidence="14" id="KW-1185">Reference proteome</keyword>
<feature type="transmembrane region" description="Helical" evidence="10">
    <location>
        <begin position="12"/>
        <end position="32"/>
    </location>
</feature>
<evidence type="ECO:0000313" key="14">
    <source>
        <dbReference type="Proteomes" id="UP001605036"/>
    </source>
</evidence>
<dbReference type="PANTHER" id="PTHR22883">
    <property type="entry name" value="ZINC FINGER DHHC DOMAIN CONTAINING PROTEIN"/>
    <property type="match status" value="1"/>
</dbReference>
<comment type="catalytic activity">
    <reaction evidence="10">
        <text>L-cysteinyl-[protein] + hexadecanoyl-CoA = S-hexadecanoyl-L-cysteinyl-[protein] + CoA</text>
        <dbReference type="Rhea" id="RHEA:36683"/>
        <dbReference type="Rhea" id="RHEA-COMP:10131"/>
        <dbReference type="Rhea" id="RHEA-COMP:11032"/>
        <dbReference type="ChEBI" id="CHEBI:29950"/>
        <dbReference type="ChEBI" id="CHEBI:57287"/>
        <dbReference type="ChEBI" id="CHEBI:57379"/>
        <dbReference type="ChEBI" id="CHEBI:74151"/>
        <dbReference type="EC" id="2.3.1.225"/>
    </reaction>
</comment>
<dbReference type="InterPro" id="IPR001594">
    <property type="entry name" value="Palmitoyltrfase_DHHC"/>
</dbReference>
<evidence type="ECO:0000256" key="10">
    <source>
        <dbReference type="RuleBase" id="RU079119"/>
    </source>
</evidence>
<evidence type="ECO:0000256" key="4">
    <source>
        <dbReference type="ARBA" id="ARBA00022692"/>
    </source>
</evidence>
<keyword evidence="5 10" id="KW-1133">Transmembrane helix</keyword>
<dbReference type="Pfam" id="PF01529">
    <property type="entry name" value="DHHC"/>
    <property type="match status" value="1"/>
</dbReference>
<evidence type="ECO:0000256" key="7">
    <source>
        <dbReference type="ARBA" id="ARBA00023139"/>
    </source>
</evidence>
<keyword evidence="7" id="KW-0564">Palmitate</keyword>